<feature type="transmembrane region" description="Helical" evidence="1">
    <location>
        <begin position="102"/>
        <end position="126"/>
    </location>
</feature>
<feature type="transmembrane region" description="Helical" evidence="1">
    <location>
        <begin position="339"/>
        <end position="356"/>
    </location>
</feature>
<comment type="caution">
    <text evidence="2">The sequence shown here is derived from an EMBL/GenBank/DDBJ whole genome shotgun (WGS) entry which is preliminary data.</text>
</comment>
<organism evidence="2 3">
    <name type="scientific">Argiope bruennichi</name>
    <name type="common">Wasp spider</name>
    <name type="synonym">Aranea bruennichi</name>
    <dbReference type="NCBI Taxonomy" id="94029"/>
    <lineage>
        <taxon>Eukaryota</taxon>
        <taxon>Metazoa</taxon>
        <taxon>Ecdysozoa</taxon>
        <taxon>Arthropoda</taxon>
        <taxon>Chelicerata</taxon>
        <taxon>Arachnida</taxon>
        <taxon>Araneae</taxon>
        <taxon>Araneomorphae</taxon>
        <taxon>Entelegynae</taxon>
        <taxon>Araneoidea</taxon>
        <taxon>Araneidae</taxon>
        <taxon>Argiope</taxon>
    </lineage>
</organism>
<feature type="transmembrane region" description="Helical" evidence="1">
    <location>
        <begin position="146"/>
        <end position="163"/>
    </location>
</feature>
<name>A0A8T0FFU5_ARGBR</name>
<proteinExistence type="predicted"/>
<feature type="transmembrane region" description="Helical" evidence="1">
    <location>
        <begin position="257"/>
        <end position="279"/>
    </location>
</feature>
<protein>
    <submittedName>
        <fullName evidence="2">Uncharacterized protein</fullName>
    </submittedName>
</protein>
<evidence type="ECO:0000313" key="3">
    <source>
        <dbReference type="Proteomes" id="UP000807504"/>
    </source>
</evidence>
<evidence type="ECO:0000256" key="1">
    <source>
        <dbReference type="SAM" id="Phobius"/>
    </source>
</evidence>
<feature type="transmembrane region" description="Helical" evidence="1">
    <location>
        <begin position="221"/>
        <end position="245"/>
    </location>
</feature>
<keyword evidence="1" id="KW-0472">Membrane</keyword>
<dbReference type="AlphaFoldDB" id="A0A8T0FFU5"/>
<feature type="transmembrane region" description="Helical" evidence="1">
    <location>
        <begin position="59"/>
        <end position="77"/>
    </location>
</feature>
<feature type="transmembrane region" description="Helical" evidence="1">
    <location>
        <begin position="29"/>
        <end position="47"/>
    </location>
</feature>
<gene>
    <name evidence="2" type="ORF">HNY73_009692</name>
</gene>
<keyword evidence="1" id="KW-0812">Transmembrane</keyword>
<reference evidence="2" key="1">
    <citation type="journal article" date="2020" name="bioRxiv">
        <title>Chromosome-level reference genome of the European wasp spider Argiope bruennichi: a resource for studies on range expansion and evolutionary adaptation.</title>
        <authorList>
            <person name="Sheffer M.M."/>
            <person name="Hoppe A."/>
            <person name="Krehenwinkel H."/>
            <person name="Uhl G."/>
            <person name="Kuss A.W."/>
            <person name="Jensen L."/>
            <person name="Jensen C."/>
            <person name="Gillespie R.G."/>
            <person name="Hoff K.J."/>
            <person name="Prost S."/>
        </authorList>
    </citation>
    <scope>NUCLEOTIDE SEQUENCE</scope>
</reference>
<reference evidence="2" key="2">
    <citation type="submission" date="2020-06" db="EMBL/GenBank/DDBJ databases">
        <authorList>
            <person name="Sheffer M."/>
        </authorList>
    </citation>
    <scope>NUCLEOTIDE SEQUENCE</scope>
</reference>
<sequence>MKNFLVRIYWLFGLANHPNCSNSKSVTHLLKFLLLATFIDNVIMNLIAFNDPTFSTKLAMQYIVFLSASVMVLFAMAPKKQALMDLLKIIQLQSYKNSKSKLNAVLCCVLVLPFIYAFSILATHLLLEQKYLFEFYCYGFQIKNEVAVYSIAFIKLFTFYLLYPTLTNLIAVAYSASCCLCTRFLQQLFSELENTSPKALTLKVEMELLKKRHRIIDMLEMIEATLSTASFLTCAANFVACLTNMSQLLMYLSESKAITLIDISFISGSAVVSTVLIFLNAGEIPIEMEKFSRLMQRRLEQRSLLEVNSKGIRSDCSRKDEQVFVLSGSDFISYRKSTILTWLGTILTYGLLILSIELKTDLS</sequence>
<accession>A0A8T0FFU5</accession>
<evidence type="ECO:0000313" key="2">
    <source>
        <dbReference type="EMBL" id="KAF8788160.1"/>
    </source>
</evidence>
<dbReference type="Proteomes" id="UP000807504">
    <property type="component" value="Unassembled WGS sequence"/>
</dbReference>
<keyword evidence="1" id="KW-1133">Transmembrane helix</keyword>
<keyword evidence="3" id="KW-1185">Reference proteome</keyword>
<dbReference type="EMBL" id="JABXBU010000015">
    <property type="protein sequence ID" value="KAF8788160.1"/>
    <property type="molecule type" value="Genomic_DNA"/>
</dbReference>